<organism evidence="4">
    <name type="scientific">Wollemia nobilis</name>
    <dbReference type="NCBI Taxonomy" id="56998"/>
    <lineage>
        <taxon>Eukaryota</taxon>
        <taxon>Viridiplantae</taxon>
        <taxon>Streptophyta</taxon>
        <taxon>Embryophyta</taxon>
        <taxon>Tracheophyta</taxon>
        <taxon>Spermatophyta</taxon>
        <taxon>Pinopsida</taxon>
        <taxon>Pinidae</taxon>
        <taxon>Conifers II</taxon>
        <taxon>Araucariales</taxon>
        <taxon>Araucariaceae</taxon>
        <taxon>Wollemia</taxon>
    </lineage>
</organism>
<name>A0A0C9SAZ5_9CONI</name>
<evidence type="ECO:0000313" key="4">
    <source>
        <dbReference type="EMBL" id="JAG89448.1"/>
    </source>
</evidence>
<keyword evidence="2" id="KW-0999">Mitochondrion inner membrane</keyword>
<dbReference type="GO" id="GO:0005743">
    <property type="term" value="C:mitochondrial inner membrane"/>
    <property type="evidence" value="ECO:0007669"/>
    <property type="project" value="UniProtKB-SubCell"/>
</dbReference>
<keyword evidence="2" id="KW-0679">Respiratory chain</keyword>
<accession>A0A0C9SAZ5</accession>
<protein>
    <recommendedName>
        <fullName evidence="2">NADH dehydrogenase [ubiquinone] 1 alpha subcomplex subunit 12</fullName>
    </recommendedName>
</protein>
<keyword evidence="2" id="KW-0249">Electron transport</keyword>
<evidence type="ECO:0000256" key="2">
    <source>
        <dbReference type="RuleBase" id="RU363103"/>
    </source>
</evidence>
<dbReference type="Pfam" id="PF05071">
    <property type="entry name" value="NDUFA12"/>
    <property type="match status" value="1"/>
</dbReference>
<feature type="region of interest" description="Disordered" evidence="3">
    <location>
        <begin position="117"/>
        <end position="157"/>
    </location>
</feature>
<keyword evidence="2" id="KW-0813">Transport</keyword>
<proteinExistence type="inferred from homology"/>
<evidence type="ECO:0000256" key="1">
    <source>
        <dbReference type="ARBA" id="ARBA00007355"/>
    </source>
</evidence>
<dbReference type="EMBL" id="GCHU01001413">
    <property type="protein sequence ID" value="JAG89448.1"/>
    <property type="molecule type" value="Transcribed_RNA"/>
</dbReference>
<comment type="similarity">
    <text evidence="1 2">Belongs to the complex I NDUFA12 subunit family.</text>
</comment>
<dbReference type="AlphaFoldDB" id="A0A0C9SAZ5"/>
<keyword evidence="2" id="KW-0472">Membrane</keyword>
<dbReference type="GO" id="GO:0045271">
    <property type="term" value="C:respiratory chain complex I"/>
    <property type="evidence" value="ECO:0007669"/>
    <property type="project" value="InterPro"/>
</dbReference>
<comment type="function">
    <text evidence="2">Accessory subunit of the mitochondrial membrane respiratory chain NADH dehydrogenase (Complex I), that is believed not to be involved in catalysis. Complex I functions in the transfer of electrons from NADH to the respiratory chain. The immediate electron acceptor for the enzyme is believed to be ubiquinone.</text>
</comment>
<dbReference type="PANTHER" id="PTHR12910:SF2">
    <property type="entry name" value="NADH DEHYDROGENASE [UBIQUINONE] 1 ALPHA SUBCOMPLEX SUBUNIT 12"/>
    <property type="match status" value="1"/>
</dbReference>
<reference evidence="4" key="1">
    <citation type="submission" date="2015-02" db="EMBL/GenBank/DDBJ databases">
        <title>A transcriptome of Wollemia nobilis - a relic of Gondwana.</title>
        <authorList>
            <person name="Chia J.Y."/>
            <person name="Leong Y.S."/>
            <person name="Abdul Karim S."/>
            <person name="Wan Azmi N."/>
            <person name="Hercus R."/>
            <person name="Croft L."/>
        </authorList>
    </citation>
    <scope>NUCLEOTIDE SEQUENCE</scope>
    <source>
        <strain evidence="4">MaeBrown</strain>
        <tissue evidence="4">Leaf</tissue>
    </source>
</reference>
<dbReference type="GO" id="GO:0006979">
    <property type="term" value="P:response to oxidative stress"/>
    <property type="evidence" value="ECO:0007669"/>
    <property type="project" value="TreeGrafter"/>
</dbReference>
<sequence>MASVIRSAIRMIKEKGISNLWKEAKQEGFLDALLDGNLMATKIHNIGATLVGVDKFGNKYYEKLENTQFGRHRWVEYADKKRYNASQVPPEWHGWLHFITDHTAEQLQMFKPKRYGAEHRPNLSGEGEEFTYHSKGHPLNPNQRDWTRYEPWQPTKA</sequence>
<dbReference type="InterPro" id="IPR007763">
    <property type="entry name" value="NDUFA12"/>
</dbReference>
<keyword evidence="2" id="KW-0496">Mitochondrion</keyword>
<evidence type="ECO:0000256" key="3">
    <source>
        <dbReference type="SAM" id="MobiDB-lite"/>
    </source>
</evidence>
<dbReference type="PANTHER" id="PTHR12910">
    <property type="entry name" value="NADH-UBIQUINONE OXIDOREDUCTASE SUBUNIT B17.2"/>
    <property type="match status" value="1"/>
</dbReference>
<comment type="subcellular location">
    <subcellularLocation>
        <location evidence="2">Mitochondrion inner membrane</location>
        <topology evidence="2">Peripheral membrane protein</topology>
        <orientation evidence="2">Matrix side</orientation>
    </subcellularLocation>
</comment>